<reference evidence="2 3" key="1">
    <citation type="submission" date="2022-11" db="EMBL/GenBank/DDBJ databases">
        <title>Minimal conservation of predation-associated metabolite biosynthetic gene clusters underscores biosynthetic potential of Myxococcota including descriptions for ten novel species: Archangium lansinium sp. nov., Myxococcus landrumus sp. nov., Nannocystis bai.</title>
        <authorList>
            <person name="Ahearne A."/>
            <person name="Stevens C."/>
            <person name="Dowd S."/>
        </authorList>
    </citation>
    <scope>NUCLEOTIDE SEQUENCE [LARGE SCALE GENOMIC DNA]</scope>
    <source>
        <strain evidence="2 3">RJM3</strain>
    </source>
</reference>
<accession>A0ABT5F7H4</accession>
<evidence type="ECO:0000313" key="2">
    <source>
        <dbReference type="EMBL" id="MDC0750049.1"/>
    </source>
</evidence>
<organism evidence="2 3">
    <name type="scientific">Polyangium mundeleinium</name>
    <dbReference type="NCBI Taxonomy" id="2995306"/>
    <lineage>
        <taxon>Bacteria</taxon>
        <taxon>Pseudomonadati</taxon>
        <taxon>Myxococcota</taxon>
        <taxon>Polyangia</taxon>
        <taxon>Polyangiales</taxon>
        <taxon>Polyangiaceae</taxon>
        <taxon>Polyangium</taxon>
    </lineage>
</organism>
<keyword evidence="3" id="KW-1185">Reference proteome</keyword>
<feature type="region of interest" description="Disordered" evidence="1">
    <location>
        <begin position="1"/>
        <end position="37"/>
    </location>
</feature>
<dbReference type="EMBL" id="JAQNDO010000002">
    <property type="protein sequence ID" value="MDC0750049.1"/>
    <property type="molecule type" value="Genomic_DNA"/>
</dbReference>
<gene>
    <name evidence="2" type="ORF">POL67_52475</name>
</gene>
<evidence type="ECO:0000256" key="1">
    <source>
        <dbReference type="SAM" id="MobiDB-lite"/>
    </source>
</evidence>
<feature type="compositionally biased region" description="Low complexity" evidence="1">
    <location>
        <begin position="16"/>
        <end position="34"/>
    </location>
</feature>
<dbReference type="RefSeq" id="WP_271931247.1">
    <property type="nucleotide sequence ID" value="NZ_JAQNDO010000002.1"/>
</dbReference>
<evidence type="ECO:0000313" key="3">
    <source>
        <dbReference type="Proteomes" id="UP001221411"/>
    </source>
</evidence>
<protein>
    <submittedName>
        <fullName evidence="2">Uncharacterized protein</fullName>
    </submittedName>
</protein>
<sequence length="76" mass="7282">MGPLIEGVPTWGGFSAGMTTGSQTSSTGGPSGETAIDCAQSLPLPAGHSAPAGIAFVEVQEPSQSAGPPKGSAVPC</sequence>
<comment type="caution">
    <text evidence="2">The sequence shown here is derived from an EMBL/GenBank/DDBJ whole genome shotgun (WGS) entry which is preliminary data.</text>
</comment>
<dbReference type="Proteomes" id="UP001221411">
    <property type="component" value="Unassembled WGS sequence"/>
</dbReference>
<proteinExistence type="predicted"/>
<name>A0ABT5F7H4_9BACT</name>